<sequence length="153" mass="17357">MAKGGRFQTGHMVEVKLQASVGAGGQIIGPQVPILYYVHKRPFCDEFLKKVCEIDALTASVDNCQISKWYNLIIFTASVQEYADPVIDWLEVERKYFAGRYYRQHCTFRNGAYIKDLAQVEPDLSKVMILDNSPMSYIFHEGKLHGALSTTTD</sequence>
<evidence type="ECO:0000313" key="1">
    <source>
        <dbReference type="EMBL" id="KAJ8104682.1"/>
    </source>
</evidence>
<gene>
    <name evidence="1" type="ORF">OPT61_g10627</name>
</gene>
<protein>
    <submittedName>
        <fullName evidence="1">Uncharacterized protein</fullName>
    </submittedName>
</protein>
<dbReference type="EMBL" id="JAPHNI010001866">
    <property type="protein sequence ID" value="KAJ8104682.1"/>
    <property type="molecule type" value="Genomic_DNA"/>
</dbReference>
<proteinExistence type="predicted"/>
<accession>A0ACC2HNS4</accession>
<keyword evidence="2" id="KW-1185">Reference proteome</keyword>
<organism evidence="1 2">
    <name type="scientific">Boeremia exigua</name>
    <dbReference type="NCBI Taxonomy" id="749465"/>
    <lineage>
        <taxon>Eukaryota</taxon>
        <taxon>Fungi</taxon>
        <taxon>Dikarya</taxon>
        <taxon>Ascomycota</taxon>
        <taxon>Pezizomycotina</taxon>
        <taxon>Dothideomycetes</taxon>
        <taxon>Pleosporomycetidae</taxon>
        <taxon>Pleosporales</taxon>
        <taxon>Pleosporineae</taxon>
        <taxon>Didymellaceae</taxon>
        <taxon>Boeremia</taxon>
    </lineage>
</organism>
<reference evidence="1" key="1">
    <citation type="submission" date="2022-11" db="EMBL/GenBank/DDBJ databases">
        <title>Genome Sequence of Boeremia exigua.</title>
        <authorList>
            <person name="Buettner E."/>
        </authorList>
    </citation>
    <scope>NUCLEOTIDE SEQUENCE</scope>
    <source>
        <strain evidence="1">CU02</strain>
    </source>
</reference>
<comment type="caution">
    <text evidence="1">The sequence shown here is derived from an EMBL/GenBank/DDBJ whole genome shotgun (WGS) entry which is preliminary data.</text>
</comment>
<dbReference type="Proteomes" id="UP001153331">
    <property type="component" value="Unassembled WGS sequence"/>
</dbReference>
<evidence type="ECO:0000313" key="2">
    <source>
        <dbReference type="Proteomes" id="UP001153331"/>
    </source>
</evidence>
<name>A0ACC2HNS4_9PLEO</name>